<organism evidence="11 12">
    <name type="scientific">Aldrovandia affinis</name>
    <dbReference type="NCBI Taxonomy" id="143900"/>
    <lineage>
        <taxon>Eukaryota</taxon>
        <taxon>Metazoa</taxon>
        <taxon>Chordata</taxon>
        <taxon>Craniata</taxon>
        <taxon>Vertebrata</taxon>
        <taxon>Euteleostomi</taxon>
        <taxon>Actinopterygii</taxon>
        <taxon>Neopterygii</taxon>
        <taxon>Teleostei</taxon>
        <taxon>Notacanthiformes</taxon>
        <taxon>Halosauridae</taxon>
        <taxon>Aldrovandia</taxon>
    </lineage>
</organism>
<evidence type="ECO:0000256" key="4">
    <source>
        <dbReference type="ARBA" id="ARBA00022741"/>
    </source>
</evidence>
<keyword evidence="4 9" id="KW-0547">Nucleotide-binding</keyword>
<comment type="catalytic activity">
    <reaction evidence="8">
        <text>L-seryl-[protein] + ATP = O-phospho-L-seryl-[protein] + ADP + H(+)</text>
        <dbReference type="Rhea" id="RHEA:17989"/>
        <dbReference type="Rhea" id="RHEA-COMP:9863"/>
        <dbReference type="Rhea" id="RHEA-COMP:11604"/>
        <dbReference type="ChEBI" id="CHEBI:15378"/>
        <dbReference type="ChEBI" id="CHEBI:29999"/>
        <dbReference type="ChEBI" id="CHEBI:30616"/>
        <dbReference type="ChEBI" id="CHEBI:83421"/>
        <dbReference type="ChEBI" id="CHEBI:456216"/>
        <dbReference type="EC" id="2.7.11.1"/>
    </reaction>
</comment>
<proteinExistence type="predicted"/>
<evidence type="ECO:0000256" key="3">
    <source>
        <dbReference type="ARBA" id="ARBA00022679"/>
    </source>
</evidence>
<dbReference type="EC" id="2.7.11.1" evidence="1"/>
<keyword evidence="12" id="KW-1185">Reference proteome</keyword>
<evidence type="ECO:0000256" key="1">
    <source>
        <dbReference type="ARBA" id="ARBA00012513"/>
    </source>
</evidence>
<dbReference type="Gene3D" id="3.30.200.20">
    <property type="entry name" value="Phosphorylase Kinase, domain 1"/>
    <property type="match status" value="1"/>
</dbReference>
<sequence>MIQLDLKKMENHIQRVPVDKIQFDLEEVSAQVQRDLHDLIDELLFKPPKLEEKAALILCDPEVKPATPHHDLVECPLSISLENFVLHKVLGEGSFGKIILAELKESGEFFAIKALNKSSVLTNGYAEYTMIEKRVLKLAVENPFLAHLHSTFQTKARHLYSTSQSKMTPLITHLNITC</sequence>
<feature type="domain" description="Protein kinase" evidence="10">
    <location>
        <begin position="84"/>
        <end position="178"/>
    </location>
</feature>
<accession>A0AAD7RTM7</accession>
<feature type="binding site" evidence="9">
    <location>
        <position position="113"/>
    </location>
    <ligand>
        <name>ATP</name>
        <dbReference type="ChEBI" id="CHEBI:30616"/>
    </ligand>
</feature>
<evidence type="ECO:0000256" key="6">
    <source>
        <dbReference type="ARBA" id="ARBA00022840"/>
    </source>
</evidence>
<evidence type="ECO:0000256" key="9">
    <source>
        <dbReference type="PROSITE-ProRule" id="PRU10141"/>
    </source>
</evidence>
<dbReference type="PANTHER" id="PTHR24356:SF365">
    <property type="entry name" value="PROTEIN KINASE C DELTA TYPE"/>
    <property type="match status" value="1"/>
</dbReference>
<dbReference type="PROSITE" id="PS50011">
    <property type="entry name" value="PROTEIN_KINASE_DOM"/>
    <property type="match status" value="1"/>
</dbReference>
<dbReference type="GO" id="GO:0005524">
    <property type="term" value="F:ATP binding"/>
    <property type="evidence" value="ECO:0007669"/>
    <property type="project" value="UniProtKB-UniRule"/>
</dbReference>
<evidence type="ECO:0000313" key="11">
    <source>
        <dbReference type="EMBL" id="KAJ8388791.1"/>
    </source>
</evidence>
<evidence type="ECO:0000256" key="2">
    <source>
        <dbReference type="ARBA" id="ARBA00022527"/>
    </source>
</evidence>
<dbReference type="GO" id="GO:0035556">
    <property type="term" value="P:intracellular signal transduction"/>
    <property type="evidence" value="ECO:0007669"/>
    <property type="project" value="TreeGrafter"/>
</dbReference>
<dbReference type="Proteomes" id="UP001221898">
    <property type="component" value="Unassembled WGS sequence"/>
</dbReference>
<gene>
    <name evidence="11" type="ORF">AAFF_G00130240</name>
</gene>
<name>A0AAD7RTM7_9TELE</name>
<keyword evidence="3" id="KW-0808">Transferase</keyword>
<dbReference type="EMBL" id="JAINUG010000190">
    <property type="protein sequence ID" value="KAJ8388791.1"/>
    <property type="molecule type" value="Genomic_DNA"/>
</dbReference>
<keyword evidence="6 9" id="KW-0067">ATP-binding</keyword>
<protein>
    <recommendedName>
        <fullName evidence="1">non-specific serine/threonine protein kinase</fullName>
        <ecNumber evidence="1">2.7.11.1</ecNumber>
    </recommendedName>
</protein>
<dbReference type="InterPro" id="IPR000719">
    <property type="entry name" value="Prot_kinase_dom"/>
</dbReference>
<dbReference type="InterPro" id="IPR050236">
    <property type="entry name" value="Ser_Thr_kinase_AGC"/>
</dbReference>
<comment type="caution">
    <text evidence="11">The sequence shown here is derived from an EMBL/GenBank/DDBJ whole genome shotgun (WGS) entry which is preliminary data.</text>
</comment>
<dbReference type="SUPFAM" id="SSF56112">
    <property type="entry name" value="Protein kinase-like (PK-like)"/>
    <property type="match status" value="1"/>
</dbReference>
<dbReference type="InterPro" id="IPR011009">
    <property type="entry name" value="Kinase-like_dom_sf"/>
</dbReference>
<dbReference type="FunFam" id="3.30.200.20:FF:000103">
    <property type="entry name" value="Protein kinase C"/>
    <property type="match status" value="1"/>
</dbReference>
<evidence type="ECO:0000313" key="12">
    <source>
        <dbReference type="Proteomes" id="UP001221898"/>
    </source>
</evidence>
<evidence type="ECO:0000259" key="10">
    <source>
        <dbReference type="PROSITE" id="PS50011"/>
    </source>
</evidence>
<dbReference type="GO" id="GO:0004674">
    <property type="term" value="F:protein serine/threonine kinase activity"/>
    <property type="evidence" value="ECO:0007669"/>
    <property type="project" value="UniProtKB-KW"/>
</dbReference>
<keyword evidence="2" id="KW-0723">Serine/threonine-protein kinase</keyword>
<dbReference type="PANTHER" id="PTHR24356">
    <property type="entry name" value="SERINE/THREONINE-PROTEIN KINASE"/>
    <property type="match status" value="1"/>
</dbReference>
<evidence type="ECO:0000256" key="7">
    <source>
        <dbReference type="ARBA" id="ARBA00047899"/>
    </source>
</evidence>
<dbReference type="InterPro" id="IPR017441">
    <property type="entry name" value="Protein_kinase_ATP_BS"/>
</dbReference>
<dbReference type="PROSITE" id="PS00107">
    <property type="entry name" value="PROTEIN_KINASE_ATP"/>
    <property type="match status" value="1"/>
</dbReference>
<evidence type="ECO:0000256" key="8">
    <source>
        <dbReference type="ARBA" id="ARBA00048679"/>
    </source>
</evidence>
<evidence type="ECO:0000256" key="5">
    <source>
        <dbReference type="ARBA" id="ARBA00022777"/>
    </source>
</evidence>
<comment type="catalytic activity">
    <reaction evidence="7">
        <text>L-threonyl-[protein] + ATP = O-phospho-L-threonyl-[protein] + ADP + H(+)</text>
        <dbReference type="Rhea" id="RHEA:46608"/>
        <dbReference type="Rhea" id="RHEA-COMP:11060"/>
        <dbReference type="Rhea" id="RHEA-COMP:11605"/>
        <dbReference type="ChEBI" id="CHEBI:15378"/>
        <dbReference type="ChEBI" id="CHEBI:30013"/>
        <dbReference type="ChEBI" id="CHEBI:30616"/>
        <dbReference type="ChEBI" id="CHEBI:61977"/>
        <dbReference type="ChEBI" id="CHEBI:456216"/>
        <dbReference type="EC" id="2.7.11.1"/>
    </reaction>
</comment>
<dbReference type="AlphaFoldDB" id="A0AAD7RTM7"/>
<reference evidence="11" key="1">
    <citation type="journal article" date="2023" name="Science">
        <title>Genome structures resolve the early diversification of teleost fishes.</title>
        <authorList>
            <person name="Parey E."/>
            <person name="Louis A."/>
            <person name="Montfort J."/>
            <person name="Bouchez O."/>
            <person name="Roques C."/>
            <person name="Iampietro C."/>
            <person name="Lluch J."/>
            <person name="Castinel A."/>
            <person name="Donnadieu C."/>
            <person name="Desvignes T."/>
            <person name="Floi Bucao C."/>
            <person name="Jouanno E."/>
            <person name="Wen M."/>
            <person name="Mejri S."/>
            <person name="Dirks R."/>
            <person name="Jansen H."/>
            <person name="Henkel C."/>
            <person name="Chen W.J."/>
            <person name="Zahm M."/>
            <person name="Cabau C."/>
            <person name="Klopp C."/>
            <person name="Thompson A.W."/>
            <person name="Robinson-Rechavi M."/>
            <person name="Braasch I."/>
            <person name="Lecointre G."/>
            <person name="Bobe J."/>
            <person name="Postlethwait J.H."/>
            <person name="Berthelot C."/>
            <person name="Roest Crollius H."/>
            <person name="Guiguen Y."/>
        </authorList>
    </citation>
    <scope>NUCLEOTIDE SEQUENCE</scope>
    <source>
        <strain evidence="11">NC1722</strain>
    </source>
</reference>
<keyword evidence="5" id="KW-0418">Kinase</keyword>